<dbReference type="GO" id="GO:0016887">
    <property type="term" value="F:ATP hydrolysis activity"/>
    <property type="evidence" value="ECO:0007669"/>
    <property type="project" value="InterPro"/>
</dbReference>
<dbReference type="Gene3D" id="3.40.50.300">
    <property type="entry name" value="P-loop containing nucleotide triphosphate hydrolases"/>
    <property type="match status" value="1"/>
</dbReference>
<reference evidence="3 4" key="1">
    <citation type="submission" date="2017-04" db="EMBL/GenBank/DDBJ databases">
        <authorList>
            <person name="Veseli I.A."/>
            <person name="Tang C."/>
            <person name="Pombert J.-F."/>
        </authorList>
    </citation>
    <scope>NUCLEOTIDE SEQUENCE [LARGE SCALE GENOMIC DNA]</scope>
    <source>
        <strain evidence="3 4">ATCC 700373</strain>
    </source>
</reference>
<evidence type="ECO:0000259" key="2">
    <source>
        <dbReference type="PROSITE" id="PS50893"/>
    </source>
</evidence>
<dbReference type="Proteomes" id="UP000242864">
    <property type="component" value="Chromosome"/>
</dbReference>
<dbReference type="InterPro" id="IPR017871">
    <property type="entry name" value="ABC_transporter-like_CS"/>
</dbReference>
<dbReference type="PANTHER" id="PTHR42855:SF2">
    <property type="entry name" value="DRUG RESISTANCE ABC TRANSPORTER,ATP-BINDING PROTEIN"/>
    <property type="match status" value="1"/>
</dbReference>
<accession>A0AAC9WJT5</accession>
<sequence>MGQIIIKNLSFKYTDYIFKNLNLNINDEWKLGLIGRNGRGKTTFLKILLNELEYEGHLDASIHFNYFPRYPDKNQYLTVEAMLLDRNPQIEPWMIYRELSLIGLDTEILYREFYTLSGGEQVRILLVELFLDDHTFSLIDEPTNNLDVEGRAIVYKYLQQKKGYIIVSHDRHFLNKTIDYVLAINKNSIDLIKGNLETWEHEKNNADKSTQEKNSALKKEIKRLDQMSKKINNWGQSRENSSKSSFDKAKAAKLMKRSKAVVKRNERKIEEKQSLIDNVEKVESIKIEAR</sequence>
<dbReference type="InterPro" id="IPR051309">
    <property type="entry name" value="ABCF_ATPase"/>
</dbReference>
<dbReference type="InterPro" id="IPR027417">
    <property type="entry name" value="P-loop_NTPase"/>
</dbReference>
<dbReference type="SUPFAM" id="SSF52540">
    <property type="entry name" value="P-loop containing nucleoside triphosphate hydrolases"/>
    <property type="match status" value="1"/>
</dbReference>
<dbReference type="EMBL" id="CP020773">
    <property type="protein sequence ID" value="ARJ51764.1"/>
    <property type="molecule type" value="Genomic_DNA"/>
</dbReference>
<dbReference type="KEGG" id="slz:B5P37_10775"/>
<feature type="region of interest" description="Disordered" evidence="1">
    <location>
        <begin position="233"/>
        <end position="252"/>
    </location>
</feature>
<keyword evidence="4" id="KW-1185">Reference proteome</keyword>
<dbReference type="CDD" id="cd03221">
    <property type="entry name" value="ABCF_EF-3"/>
    <property type="match status" value="1"/>
</dbReference>
<evidence type="ECO:0000313" key="4">
    <source>
        <dbReference type="Proteomes" id="UP000242864"/>
    </source>
</evidence>
<feature type="domain" description="ABC transporter" evidence="2">
    <location>
        <begin position="4"/>
        <end position="211"/>
    </location>
</feature>
<dbReference type="PROSITE" id="PS50893">
    <property type="entry name" value="ABC_TRANSPORTER_2"/>
    <property type="match status" value="1"/>
</dbReference>
<dbReference type="PROSITE" id="PS00211">
    <property type="entry name" value="ABC_TRANSPORTER_1"/>
    <property type="match status" value="1"/>
</dbReference>
<organism evidence="3 4">
    <name type="scientific">Staphylococcus lutrae</name>
    <dbReference type="NCBI Taxonomy" id="155085"/>
    <lineage>
        <taxon>Bacteria</taxon>
        <taxon>Bacillati</taxon>
        <taxon>Bacillota</taxon>
        <taxon>Bacilli</taxon>
        <taxon>Bacillales</taxon>
        <taxon>Staphylococcaceae</taxon>
        <taxon>Staphylococcus</taxon>
    </lineage>
</organism>
<dbReference type="AlphaFoldDB" id="A0AAC9WJT5"/>
<dbReference type="InterPro" id="IPR003439">
    <property type="entry name" value="ABC_transporter-like_ATP-bd"/>
</dbReference>
<evidence type="ECO:0000256" key="1">
    <source>
        <dbReference type="SAM" id="MobiDB-lite"/>
    </source>
</evidence>
<evidence type="ECO:0000313" key="3">
    <source>
        <dbReference type="EMBL" id="ARJ51764.1"/>
    </source>
</evidence>
<protein>
    <recommendedName>
        <fullName evidence="2">ABC transporter domain-containing protein</fullName>
    </recommendedName>
</protein>
<dbReference type="PANTHER" id="PTHR42855">
    <property type="entry name" value="ABC TRANSPORTER ATP-BINDING SUBUNIT"/>
    <property type="match status" value="1"/>
</dbReference>
<dbReference type="GO" id="GO:0005524">
    <property type="term" value="F:ATP binding"/>
    <property type="evidence" value="ECO:0007669"/>
    <property type="project" value="InterPro"/>
</dbReference>
<dbReference type="RefSeq" id="WP_085238214.1">
    <property type="nucleotide sequence ID" value="NZ_CP020773.1"/>
</dbReference>
<name>A0AAC9WJT5_9STAP</name>
<gene>
    <name evidence="3" type="ORF">B5P37_10775</name>
</gene>
<dbReference type="Pfam" id="PF00005">
    <property type="entry name" value="ABC_tran"/>
    <property type="match status" value="1"/>
</dbReference>
<proteinExistence type="predicted"/>